<dbReference type="Gene3D" id="3.40.50.300">
    <property type="entry name" value="P-loop containing nucleotide triphosphate hydrolases"/>
    <property type="match status" value="1"/>
</dbReference>
<name>A0A096BDI0_FLAPL</name>
<dbReference type="GO" id="GO:0005524">
    <property type="term" value="F:ATP binding"/>
    <property type="evidence" value="ECO:0007669"/>
    <property type="project" value="UniProtKB-KW"/>
</dbReference>
<sequence length="602" mass="65560">MAHGEASGGPVLPPQRRSLQQRFGPHARARDGRGTVRRLLALYARWGRELLLVVCLTLLSTGAALAVPYLLGRAVDCFLPWGGVERAALSVLLPTLAGAAAAQWLGNWGRRRWMEILSQRMVARIRRECFAKLGRLPLSYFDRHPHGDTMNRLVSDADNVSTVAAETVTQLLSSLLMVAGALAIMAALSPLLTLTALATVPVIALCTRLISRRSRTLYRRQADELGRLSGLVQESLSNSRTVKLYHQQEELLARFDQMNGALCATSVKAQICAGLLSPLVNMVNNLGFALIACAGGVLALRGAVSVGLVVSFLGYSRQLGRPLNSIAALFSSIQQAVAGAERLFEILDEPELPPDVPGAVSPRTVRGEVSFADVSFSYEPDRPVLEHVSFRVRAGEVAAFVGETGAGKTTLVNLLIRAYEPTAGEIRLDGVPLGRYSREGLSRCFSVVLQETVFFRGTVLDNLRYARPEATEAEVVHAAKLAHAHGFIQRLPQGYQTLMSGAAGEFSQGQYQLLAMARALVSRAPILILDEATSSVDTTTEQRLQQATLRLLEGRTCFLIAHRPSTIRRADRIFVVGERGIVESGTYDELMKKRGVYWSVLQ</sequence>
<keyword evidence="8 9" id="KW-0472">Membrane</keyword>
<dbReference type="CDD" id="cd18547">
    <property type="entry name" value="ABC_6TM_Tm288_like"/>
    <property type="match status" value="1"/>
</dbReference>
<reference evidence="12 13" key="1">
    <citation type="submission" date="2011-08" db="EMBL/GenBank/DDBJ databases">
        <title>The Genome Sequence of Clostridium orbiscindens 1_3_50AFAA.</title>
        <authorList>
            <consortium name="The Broad Institute Genome Sequencing Platform"/>
            <person name="Earl A."/>
            <person name="Ward D."/>
            <person name="Feldgarden M."/>
            <person name="Gevers D."/>
            <person name="Daigneault M."/>
            <person name="Strauss J."/>
            <person name="Allen-Vercoe E."/>
            <person name="Young S.K."/>
            <person name="Zeng Q."/>
            <person name="Gargeya S."/>
            <person name="Fitzgerald M."/>
            <person name="Haas B."/>
            <person name="Abouelleil A."/>
            <person name="Alvarado L."/>
            <person name="Arachchi H.M."/>
            <person name="Berlin A."/>
            <person name="Brown A."/>
            <person name="Chapman S.B."/>
            <person name="Chen Z."/>
            <person name="Dunbar C."/>
            <person name="Freedman E."/>
            <person name="Gearin G."/>
            <person name="Gellesch M."/>
            <person name="Goldberg J."/>
            <person name="Griggs A."/>
            <person name="Gujja S."/>
            <person name="Heiman D."/>
            <person name="Howarth C."/>
            <person name="Larson L."/>
            <person name="Lui A."/>
            <person name="MacDonald P.J.P."/>
            <person name="Montmayeur A."/>
            <person name="Murphy C."/>
            <person name="Neiman D."/>
            <person name="Pearson M."/>
            <person name="Priest M."/>
            <person name="Roberts A."/>
            <person name="Saif S."/>
            <person name="Shea T."/>
            <person name="Shenoy N."/>
            <person name="Sisk P."/>
            <person name="Stolte C."/>
            <person name="Sykes S."/>
            <person name="Wortman J."/>
            <person name="Nusbaum C."/>
            <person name="Birren B."/>
        </authorList>
    </citation>
    <scope>NUCLEOTIDE SEQUENCE [LARGE SCALE GENOMIC DNA]</scope>
    <source>
        <strain evidence="12 13">1_3_50AFAA</strain>
    </source>
</reference>
<dbReference type="InterPro" id="IPR039421">
    <property type="entry name" value="Type_1_exporter"/>
</dbReference>
<protein>
    <submittedName>
        <fullName evidence="12">Uncharacterized protein</fullName>
    </submittedName>
</protein>
<proteinExistence type="predicted"/>
<evidence type="ECO:0000313" key="12">
    <source>
        <dbReference type="EMBL" id="KGF57076.1"/>
    </source>
</evidence>
<evidence type="ECO:0000256" key="8">
    <source>
        <dbReference type="ARBA" id="ARBA00023136"/>
    </source>
</evidence>
<feature type="transmembrane region" description="Helical" evidence="9">
    <location>
        <begin position="87"/>
        <end position="106"/>
    </location>
</feature>
<evidence type="ECO:0000313" key="13">
    <source>
        <dbReference type="Proteomes" id="UP000029585"/>
    </source>
</evidence>
<dbReference type="InterPro" id="IPR011527">
    <property type="entry name" value="ABC1_TM_dom"/>
</dbReference>
<feature type="domain" description="ABC transporter" evidence="10">
    <location>
        <begin position="369"/>
        <end position="601"/>
    </location>
</feature>
<dbReference type="SUPFAM" id="SSF90123">
    <property type="entry name" value="ABC transporter transmembrane region"/>
    <property type="match status" value="1"/>
</dbReference>
<organism evidence="12 13">
    <name type="scientific">Flavonifractor plautii 1_3_50AFAA</name>
    <dbReference type="NCBI Taxonomy" id="742738"/>
    <lineage>
        <taxon>Bacteria</taxon>
        <taxon>Bacillati</taxon>
        <taxon>Bacillota</taxon>
        <taxon>Clostridia</taxon>
        <taxon>Eubacteriales</taxon>
        <taxon>Oscillospiraceae</taxon>
        <taxon>Flavonifractor</taxon>
    </lineage>
</organism>
<keyword evidence="2" id="KW-0813">Transport</keyword>
<gene>
    <name evidence="12" type="ORF">HMPREF9460_00500</name>
</gene>
<keyword evidence="7 9" id="KW-1133">Transmembrane helix</keyword>
<dbReference type="GO" id="GO:0005886">
    <property type="term" value="C:plasma membrane"/>
    <property type="evidence" value="ECO:0007669"/>
    <property type="project" value="UniProtKB-SubCell"/>
</dbReference>
<evidence type="ECO:0000256" key="4">
    <source>
        <dbReference type="ARBA" id="ARBA00022692"/>
    </source>
</evidence>
<dbReference type="HOGENOM" id="CLU_000604_84_3_9"/>
<dbReference type="InterPro" id="IPR036640">
    <property type="entry name" value="ABC1_TM_sf"/>
</dbReference>
<dbReference type="EMBL" id="ADLO01000018">
    <property type="protein sequence ID" value="KGF57076.1"/>
    <property type="molecule type" value="Genomic_DNA"/>
</dbReference>
<evidence type="ECO:0000259" key="10">
    <source>
        <dbReference type="PROSITE" id="PS50893"/>
    </source>
</evidence>
<dbReference type="GO" id="GO:0015421">
    <property type="term" value="F:ABC-type oligopeptide transporter activity"/>
    <property type="evidence" value="ECO:0007669"/>
    <property type="project" value="TreeGrafter"/>
</dbReference>
<evidence type="ECO:0000256" key="1">
    <source>
        <dbReference type="ARBA" id="ARBA00004651"/>
    </source>
</evidence>
<dbReference type="Proteomes" id="UP000029585">
    <property type="component" value="Unassembled WGS sequence"/>
</dbReference>
<dbReference type="SMART" id="SM00382">
    <property type="entry name" value="AAA"/>
    <property type="match status" value="1"/>
</dbReference>
<dbReference type="Pfam" id="PF00005">
    <property type="entry name" value="ABC_tran"/>
    <property type="match status" value="1"/>
</dbReference>
<keyword evidence="6" id="KW-0067">ATP-binding</keyword>
<feature type="transmembrane region" description="Helical" evidence="9">
    <location>
        <begin position="171"/>
        <end position="188"/>
    </location>
</feature>
<dbReference type="SUPFAM" id="SSF52540">
    <property type="entry name" value="P-loop containing nucleoside triphosphate hydrolases"/>
    <property type="match status" value="1"/>
</dbReference>
<feature type="transmembrane region" description="Helical" evidence="9">
    <location>
        <begin position="286"/>
        <end position="315"/>
    </location>
</feature>
<dbReference type="PANTHER" id="PTHR43394">
    <property type="entry name" value="ATP-DEPENDENT PERMEASE MDL1, MITOCHONDRIAL"/>
    <property type="match status" value="1"/>
</dbReference>
<keyword evidence="3" id="KW-1003">Cell membrane</keyword>
<comment type="caution">
    <text evidence="12">The sequence shown here is derived from an EMBL/GenBank/DDBJ whole genome shotgun (WGS) entry which is preliminary data.</text>
</comment>
<evidence type="ECO:0000256" key="9">
    <source>
        <dbReference type="SAM" id="Phobius"/>
    </source>
</evidence>
<evidence type="ECO:0000259" key="11">
    <source>
        <dbReference type="PROSITE" id="PS50929"/>
    </source>
</evidence>
<evidence type="ECO:0000256" key="3">
    <source>
        <dbReference type="ARBA" id="ARBA00022475"/>
    </source>
</evidence>
<dbReference type="Pfam" id="PF00664">
    <property type="entry name" value="ABC_membrane"/>
    <property type="match status" value="1"/>
</dbReference>
<dbReference type="PROSITE" id="PS50929">
    <property type="entry name" value="ABC_TM1F"/>
    <property type="match status" value="1"/>
</dbReference>
<dbReference type="PATRIC" id="fig|742738.3.peg.520"/>
<dbReference type="InterPro" id="IPR003439">
    <property type="entry name" value="ABC_transporter-like_ATP-bd"/>
</dbReference>
<feature type="domain" description="ABC transmembrane type-1" evidence="11">
    <location>
        <begin position="51"/>
        <end position="335"/>
    </location>
</feature>
<dbReference type="RefSeq" id="WP_009260740.1">
    <property type="nucleotide sequence ID" value="NZ_KN174161.1"/>
</dbReference>
<feature type="transmembrane region" description="Helical" evidence="9">
    <location>
        <begin position="194"/>
        <end position="211"/>
    </location>
</feature>
<keyword evidence="4 9" id="KW-0812">Transmembrane</keyword>
<dbReference type="PROSITE" id="PS50893">
    <property type="entry name" value="ABC_TRANSPORTER_2"/>
    <property type="match status" value="1"/>
</dbReference>
<dbReference type="InterPro" id="IPR027417">
    <property type="entry name" value="P-loop_NTPase"/>
</dbReference>
<dbReference type="FunFam" id="3.40.50.300:FF:000221">
    <property type="entry name" value="Multidrug ABC transporter ATP-binding protein"/>
    <property type="match status" value="1"/>
</dbReference>
<evidence type="ECO:0000256" key="5">
    <source>
        <dbReference type="ARBA" id="ARBA00022741"/>
    </source>
</evidence>
<dbReference type="Gene3D" id="1.20.1560.10">
    <property type="entry name" value="ABC transporter type 1, transmembrane domain"/>
    <property type="match status" value="1"/>
</dbReference>
<comment type="subcellular location">
    <subcellularLocation>
        <location evidence="1">Cell membrane</location>
        <topology evidence="1">Multi-pass membrane protein</topology>
    </subcellularLocation>
</comment>
<keyword evidence="5" id="KW-0547">Nucleotide-binding</keyword>
<dbReference type="InterPro" id="IPR003593">
    <property type="entry name" value="AAA+_ATPase"/>
</dbReference>
<dbReference type="AlphaFoldDB" id="A0A096BDI0"/>
<dbReference type="eggNOG" id="COG1132">
    <property type="taxonomic scope" value="Bacteria"/>
</dbReference>
<accession>A0A096BDI0</accession>
<dbReference type="GO" id="GO:0016887">
    <property type="term" value="F:ATP hydrolysis activity"/>
    <property type="evidence" value="ECO:0007669"/>
    <property type="project" value="InterPro"/>
</dbReference>
<evidence type="ECO:0000256" key="2">
    <source>
        <dbReference type="ARBA" id="ARBA00022448"/>
    </source>
</evidence>
<dbReference type="FunFam" id="1.20.1560.10:FF:000011">
    <property type="entry name" value="Multidrug ABC transporter ATP-binding protein"/>
    <property type="match status" value="1"/>
</dbReference>
<evidence type="ECO:0000256" key="6">
    <source>
        <dbReference type="ARBA" id="ARBA00022840"/>
    </source>
</evidence>
<feature type="transmembrane region" description="Helical" evidence="9">
    <location>
        <begin position="50"/>
        <end position="71"/>
    </location>
</feature>
<dbReference type="PANTHER" id="PTHR43394:SF1">
    <property type="entry name" value="ATP-BINDING CASSETTE SUB-FAMILY B MEMBER 10, MITOCHONDRIAL"/>
    <property type="match status" value="1"/>
</dbReference>
<keyword evidence="13" id="KW-1185">Reference proteome</keyword>
<evidence type="ECO:0000256" key="7">
    <source>
        <dbReference type="ARBA" id="ARBA00022989"/>
    </source>
</evidence>